<dbReference type="EMBL" id="CAJHNH020004760">
    <property type="protein sequence ID" value="CAG5131592.1"/>
    <property type="molecule type" value="Genomic_DNA"/>
</dbReference>
<name>A0A8S3ZUS2_9EUPU</name>
<protein>
    <submittedName>
        <fullName evidence="1">Uncharacterized protein</fullName>
    </submittedName>
</protein>
<dbReference type="GO" id="GO:0006357">
    <property type="term" value="P:regulation of transcription by RNA polymerase II"/>
    <property type="evidence" value="ECO:0007669"/>
    <property type="project" value="InterPro"/>
</dbReference>
<dbReference type="GO" id="GO:0005634">
    <property type="term" value="C:nucleus"/>
    <property type="evidence" value="ECO:0007669"/>
    <property type="project" value="TreeGrafter"/>
</dbReference>
<organism evidence="1 2">
    <name type="scientific">Candidula unifasciata</name>
    <dbReference type="NCBI Taxonomy" id="100452"/>
    <lineage>
        <taxon>Eukaryota</taxon>
        <taxon>Metazoa</taxon>
        <taxon>Spiralia</taxon>
        <taxon>Lophotrochozoa</taxon>
        <taxon>Mollusca</taxon>
        <taxon>Gastropoda</taxon>
        <taxon>Heterobranchia</taxon>
        <taxon>Euthyneura</taxon>
        <taxon>Panpulmonata</taxon>
        <taxon>Eupulmonata</taxon>
        <taxon>Stylommatophora</taxon>
        <taxon>Helicina</taxon>
        <taxon>Helicoidea</taxon>
        <taxon>Geomitridae</taxon>
        <taxon>Candidula</taxon>
    </lineage>
</organism>
<dbReference type="OrthoDB" id="10020110at2759"/>
<sequence length="146" mass="16222">MSQKYHREDGKTNASKNLPVVSKCLAIVLIPKVSKNFSGDVCENDEADETVVDPTDGNIIQSSEVRKALSPAGFSGKELLQDFKIRNKTCYWNPSLVESIKSLECKGFVEPCTILVTAEDIHLENLRSAWARRVLQPPAGFTIDRI</sequence>
<proteinExistence type="predicted"/>
<dbReference type="GO" id="GO:0000977">
    <property type="term" value="F:RNA polymerase II transcription regulatory region sequence-specific DNA binding"/>
    <property type="evidence" value="ECO:0007669"/>
    <property type="project" value="TreeGrafter"/>
</dbReference>
<dbReference type="AlphaFoldDB" id="A0A8S3ZUS2"/>
<accession>A0A8S3ZUS2</accession>
<evidence type="ECO:0000313" key="1">
    <source>
        <dbReference type="EMBL" id="CAG5131592.1"/>
    </source>
</evidence>
<keyword evidence="2" id="KW-1185">Reference proteome</keyword>
<dbReference type="PANTHER" id="PTHR22437:SF0">
    <property type="entry name" value="FI21431P1"/>
    <property type="match status" value="1"/>
</dbReference>
<dbReference type="Proteomes" id="UP000678393">
    <property type="component" value="Unassembled WGS sequence"/>
</dbReference>
<feature type="non-terminal residue" evidence="1">
    <location>
        <position position="146"/>
    </location>
</feature>
<dbReference type="PANTHER" id="PTHR22437">
    <property type="entry name" value="WINGED HELIX DOMAIN-CONTAINING PROTEIN"/>
    <property type="match status" value="1"/>
</dbReference>
<dbReference type="GO" id="GO:0005737">
    <property type="term" value="C:cytoplasm"/>
    <property type="evidence" value="ECO:0007669"/>
    <property type="project" value="TreeGrafter"/>
</dbReference>
<dbReference type="InterPro" id="IPR040126">
    <property type="entry name" value="STOX1/2"/>
</dbReference>
<comment type="caution">
    <text evidence="1">The sequence shown here is derived from an EMBL/GenBank/DDBJ whole genome shotgun (WGS) entry which is preliminary data.</text>
</comment>
<reference evidence="1" key="1">
    <citation type="submission" date="2021-04" db="EMBL/GenBank/DDBJ databases">
        <authorList>
            <consortium name="Molecular Ecology Group"/>
        </authorList>
    </citation>
    <scope>NUCLEOTIDE SEQUENCE</scope>
</reference>
<gene>
    <name evidence="1" type="ORF">CUNI_LOCUS17150</name>
</gene>
<evidence type="ECO:0000313" key="2">
    <source>
        <dbReference type="Proteomes" id="UP000678393"/>
    </source>
</evidence>